<evidence type="ECO:0000313" key="1">
    <source>
        <dbReference type="EMBL" id="MBP1933385.1"/>
    </source>
</evidence>
<evidence type="ECO:0000313" key="2">
    <source>
        <dbReference type="Proteomes" id="UP001519343"/>
    </source>
</evidence>
<dbReference type="Proteomes" id="UP001519343">
    <property type="component" value="Unassembled WGS sequence"/>
</dbReference>
<dbReference type="Pfam" id="PF14398">
    <property type="entry name" value="ATPgrasp_YheCD"/>
    <property type="match status" value="1"/>
</dbReference>
<keyword evidence="2" id="KW-1185">Reference proteome</keyword>
<name>A0ABS4GU32_9BACL</name>
<reference evidence="1 2" key="1">
    <citation type="submission" date="2021-03" db="EMBL/GenBank/DDBJ databases">
        <title>Genomic Encyclopedia of Type Strains, Phase IV (KMG-IV): sequencing the most valuable type-strain genomes for metagenomic binning, comparative biology and taxonomic classification.</title>
        <authorList>
            <person name="Goeker M."/>
        </authorList>
    </citation>
    <scope>NUCLEOTIDE SEQUENCE [LARGE SCALE GENOMIC DNA]</scope>
    <source>
        <strain evidence="1 2">DSM 24738</strain>
    </source>
</reference>
<sequence length="365" mass="42466">MERLGILLGNSILNRVINNKKSFEKVSLYQKLAKKYQLELCFFRIRDVSSETERVKVYYYENDEWKQEVMEIPRVIYNRARLYSQGDKRTLQQLVKTGRIVFNQWNLYGKLYLYELLTENKKLRPYLPQTLPFDKDHLNKCIDQWTSFFVKPNKGSVGMGIKKATKLSDGEWELQYVKHGVRERKVMNKEALTAFLTSALSRRHHIQETIPLARWKGAPFDIRISVQKGMDGTWKVPGMVAKVAAKGNFLTNVAQGGKCYPLESILDPPLKAPKIKDHLEEVAIQFVKYLDGKIPHLADVGFDFGIDQKGHPYFIEMNLRDQRKCFVKGKMLDVWGRLFESPLAYGRYLLNQCKKQKGSKSMNVL</sequence>
<protein>
    <submittedName>
        <fullName evidence="1">Glutathione synthase/RimK-type ligase-like ATP-grasp enzyme</fullName>
    </submittedName>
</protein>
<dbReference type="RefSeq" id="WP_209811405.1">
    <property type="nucleotide sequence ID" value="NZ_JAGGKT010000011.1"/>
</dbReference>
<dbReference type="EMBL" id="JAGGKT010000011">
    <property type="protein sequence ID" value="MBP1933385.1"/>
    <property type="molecule type" value="Genomic_DNA"/>
</dbReference>
<comment type="caution">
    <text evidence="1">The sequence shown here is derived from an EMBL/GenBank/DDBJ whole genome shotgun (WGS) entry which is preliminary data.</text>
</comment>
<dbReference type="SUPFAM" id="SSF56059">
    <property type="entry name" value="Glutathione synthetase ATP-binding domain-like"/>
    <property type="match status" value="1"/>
</dbReference>
<gene>
    <name evidence="1" type="ORF">J2Z37_003398</name>
</gene>
<proteinExistence type="predicted"/>
<dbReference type="InterPro" id="IPR026838">
    <property type="entry name" value="YheC/D"/>
</dbReference>
<accession>A0ABS4GU32</accession>
<dbReference type="Gene3D" id="3.30.470.20">
    <property type="entry name" value="ATP-grasp fold, B domain"/>
    <property type="match status" value="1"/>
</dbReference>
<organism evidence="1 2">
    <name type="scientific">Ammoniphilus resinae</name>
    <dbReference type="NCBI Taxonomy" id="861532"/>
    <lineage>
        <taxon>Bacteria</taxon>
        <taxon>Bacillati</taxon>
        <taxon>Bacillota</taxon>
        <taxon>Bacilli</taxon>
        <taxon>Bacillales</taxon>
        <taxon>Paenibacillaceae</taxon>
        <taxon>Aneurinibacillus group</taxon>
        <taxon>Ammoniphilus</taxon>
    </lineage>
</organism>